<keyword evidence="3" id="KW-0812">Transmembrane</keyword>
<dbReference type="Pfam" id="PF25989">
    <property type="entry name" value="YknX_C"/>
    <property type="match status" value="1"/>
</dbReference>
<sequence>MNYETTVTRNDDVLTVERPSRRRAFIIAAVVAALALLAFVLFGRGGGEEATPATATAPGAAPKEGGRPGAQPRVTVIVPGRQSVARQISSTGTLAARRELPVGVVGEGGVVTRVFVEAGDWVRQGQVLASVDRQVQAQQSDALDAQVGVARADARLAQQELDRSQQLVGRGFISQADVDRRTATRDAANARVRVAEAQARENRARIGRLDIRAPAAGLVLTRGVEPGQVIGAGSGVLFRIARGGEMELRAQLAEGDLAGLSVGQSATVTPVGRSESFEGQIWQLAPVIDPTSRQGIARIALSYDPALRPGGFASAIIQGGGVTAPLLPESAVLSDTEGNYVYIIDGDNKAQRRAVTIGGVSDRGITITSGLNGQERVVQSAGPFLTPGQTVNPVRAAAR</sequence>
<dbReference type="Gene3D" id="1.10.287.470">
    <property type="entry name" value="Helix hairpin bin"/>
    <property type="match status" value="1"/>
</dbReference>
<proteinExistence type="inferred from homology"/>
<keyword evidence="3" id="KW-1133">Transmembrane helix</keyword>
<evidence type="ECO:0000256" key="2">
    <source>
        <dbReference type="SAM" id="MobiDB-lite"/>
    </source>
</evidence>
<keyword evidence="3" id="KW-0472">Membrane</keyword>
<dbReference type="InterPro" id="IPR058792">
    <property type="entry name" value="Beta-barrel_RND_2"/>
</dbReference>
<evidence type="ECO:0000259" key="5">
    <source>
        <dbReference type="Pfam" id="PF25973"/>
    </source>
</evidence>
<dbReference type="Gene3D" id="2.40.420.20">
    <property type="match status" value="1"/>
</dbReference>
<organism evidence="7 8">
    <name type="scientific">Sphingomonas jejuensis</name>
    <dbReference type="NCBI Taxonomy" id="904715"/>
    <lineage>
        <taxon>Bacteria</taxon>
        <taxon>Pseudomonadati</taxon>
        <taxon>Pseudomonadota</taxon>
        <taxon>Alphaproteobacteria</taxon>
        <taxon>Sphingomonadales</taxon>
        <taxon>Sphingomonadaceae</taxon>
        <taxon>Sphingomonas</taxon>
    </lineage>
</organism>
<feature type="compositionally biased region" description="Low complexity" evidence="2">
    <location>
        <begin position="49"/>
        <end position="63"/>
    </location>
</feature>
<dbReference type="Pfam" id="PF25954">
    <property type="entry name" value="Beta-barrel_RND_2"/>
    <property type="match status" value="1"/>
</dbReference>
<dbReference type="Pfam" id="PF25973">
    <property type="entry name" value="BSH_CzcB"/>
    <property type="match status" value="1"/>
</dbReference>
<name>A0ABX0XPG6_9SPHN</name>
<evidence type="ECO:0000313" key="8">
    <source>
        <dbReference type="Proteomes" id="UP000734218"/>
    </source>
</evidence>
<dbReference type="NCBIfam" id="TIGR01730">
    <property type="entry name" value="RND_mfp"/>
    <property type="match status" value="1"/>
</dbReference>
<evidence type="ECO:0000256" key="1">
    <source>
        <dbReference type="ARBA" id="ARBA00009477"/>
    </source>
</evidence>
<dbReference type="PANTHER" id="PTHR30469:SF15">
    <property type="entry name" value="HLYD FAMILY OF SECRETION PROTEINS"/>
    <property type="match status" value="1"/>
</dbReference>
<gene>
    <name evidence="7" type="ORF">GGR88_002622</name>
</gene>
<feature type="region of interest" description="Disordered" evidence="2">
    <location>
        <begin position="49"/>
        <end position="73"/>
    </location>
</feature>
<comment type="similarity">
    <text evidence="1">Belongs to the membrane fusion protein (MFP) (TC 8.A.1) family.</text>
</comment>
<feature type="domain" description="CzcB-like barrel-sandwich hybrid" evidence="5">
    <location>
        <begin position="108"/>
        <end position="240"/>
    </location>
</feature>
<reference evidence="7 8" key="1">
    <citation type="submission" date="2020-03" db="EMBL/GenBank/DDBJ databases">
        <title>Genomic Encyclopedia of Type Strains, Phase IV (KMG-IV): sequencing the most valuable type-strain genomes for metagenomic binning, comparative biology and taxonomic classification.</title>
        <authorList>
            <person name="Goeker M."/>
        </authorList>
    </citation>
    <scope>NUCLEOTIDE SEQUENCE [LARGE SCALE GENOMIC DNA]</scope>
    <source>
        <strain evidence="7 8">DSM 27651</strain>
    </source>
</reference>
<feature type="transmembrane region" description="Helical" evidence="3">
    <location>
        <begin position="24"/>
        <end position="42"/>
    </location>
</feature>
<dbReference type="Gene3D" id="2.40.50.100">
    <property type="match status" value="1"/>
</dbReference>
<evidence type="ECO:0000259" key="4">
    <source>
        <dbReference type="Pfam" id="PF25954"/>
    </source>
</evidence>
<dbReference type="RefSeq" id="WP_167955686.1">
    <property type="nucleotide sequence ID" value="NZ_JAATJE010000002.1"/>
</dbReference>
<feature type="domain" description="YknX-like C-terminal permuted SH3-like" evidence="6">
    <location>
        <begin position="327"/>
        <end position="392"/>
    </location>
</feature>
<dbReference type="Proteomes" id="UP000734218">
    <property type="component" value="Unassembled WGS sequence"/>
</dbReference>
<protein>
    <submittedName>
        <fullName evidence="7">RND family efflux transporter MFP subunit</fullName>
    </submittedName>
</protein>
<keyword evidence="8" id="KW-1185">Reference proteome</keyword>
<dbReference type="PANTHER" id="PTHR30469">
    <property type="entry name" value="MULTIDRUG RESISTANCE PROTEIN MDTA"/>
    <property type="match status" value="1"/>
</dbReference>
<evidence type="ECO:0000259" key="6">
    <source>
        <dbReference type="Pfam" id="PF25989"/>
    </source>
</evidence>
<evidence type="ECO:0000313" key="7">
    <source>
        <dbReference type="EMBL" id="NJC35108.1"/>
    </source>
</evidence>
<dbReference type="InterPro" id="IPR058647">
    <property type="entry name" value="BSH_CzcB-like"/>
</dbReference>
<accession>A0ABX0XPG6</accession>
<dbReference type="Gene3D" id="2.40.30.170">
    <property type="match status" value="1"/>
</dbReference>
<feature type="domain" description="CusB-like beta-barrel" evidence="4">
    <location>
        <begin position="248"/>
        <end position="318"/>
    </location>
</feature>
<dbReference type="InterPro" id="IPR006143">
    <property type="entry name" value="RND_pump_MFP"/>
</dbReference>
<dbReference type="EMBL" id="JAATJE010000002">
    <property type="protein sequence ID" value="NJC35108.1"/>
    <property type="molecule type" value="Genomic_DNA"/>
</dbReference>
<dbReference type="SUPFAM" id="SSF111369">
    <property type="entry name" value="HlyD-like secretion proteins"/>
    <property type="match status" value="1"/>
</dbReference>
<dbReference type="InterPro" id="IPR058637">
    <property type="entry name" value="YknX-like_C"/>
</dbReference>
<evidence type="ECO:0000256" key="3">
    <source>
        <dbReference type="SAM" id="Phobius"/>
    </source>
</evidence>
<comment type="caution">
    <text evidence="7">The sequence shown here is derived from an EMBL/GenBank/DDBJ whole genome shotgun (WGS) entry which is preliminary data.</text>
</comment>